<feature type="chain" id="PRO_5002253045" description="GPI anchored protein" evidence="1">
    <location>
        <begin position="22"/>
        <end position="124"/>
    </location>
</feature>
<evidence type="ECO:0000256" key="1">
    <source>
        <dbReference type="SAM" id="SignalP"/>
    </source>
</evidence>
<accession>A0A0D1ZR93</accession>
<dbReference type="HOGENOM" id="CLU_159449_0_0_1"/>
<dbReference type="EMBL" id="KN847525">
    <property type="protein sequence ID" value="KIV89308.1"/>
    <property type="molecule type" value="Genomic_DNA"/>
</dbReference>
<evidence type="ECO:0000313" key="3">
    <source>
        <dbReference type="Proteomes" id="UP000054302"/>
    </source>
</evidence>
<dbReference type="VEuPathDB" id="FungiDB:PV10_08885"/>
<organism evidence="2 3">
    <name type="scientific">Exophiala mesophila</name>
    <name type="common">Black yeast-like fungus</name>
    <dbReference type="NCBI Taxonomy" id="212818"/>
    <lineage>
        <taxon>Eukaryota</taxon>
        <taxon>Fungi</taxon>
        <taxon>Dikarya</taxon>
        <taxon>Ascomycota</taxon>
        <taxon>Pezizomycotina</taxon>
        <taxon>Eurotiomycetes</taxon>
        <taxon>Chaetothyriomycetidae</taxon>
        <taxon>Chaetothyriales</taxon>
        <taxon>Herpotrichiellaceae</taxon>
        <taxon>Exophiala</taxon>
    </lineage>
</organism>
<evidence type="ECO:0008006" key="4">
    <source>
        <dbReference type="Google" id="ProtNLM"/>
    </source>
</evidence>
<dbReference type="Proteomes" id="UP000054302">
    <property type="component" value="Unassembled WGS sequence"/>
</dbReference>
<evidence type="ECO:0000313" key="2">
    <source>
        <dbReference type="EMBL" id="KIV89308.1"/>
    </source>
</evidence>
<dbReference type="AlphaFoldDB" id="A0A0D1ZR93"/>
<reference evidence="2 3" key="1">
    <citation type="submission" date="2015-01" db="EMBL/GenBank/DDBJ databases">
        <title>The Genome Sequence of Exophiala mesophila CBS40295.</title>
        <authorList>
            <consortium name="The Broad Institute Genomics Platform"/>
            <person name="Cuomo C."/>
            <person name="de Hoog S."/>
            <person name="Gorbushina A."/>
            <person name="Stielow B."/>
            <person name="Teixiera M."/>
            <person name="Abouelleil A."/>
            <person name="Chapman S.B."/>
            <person name="Priest M."/>
            <person name="Young S.K."/>
            <person name="Wortman J."/>
            <person name="Nusbaum C."/>
            <person name="Birren B."/>
        </authorList>
    </citation>
    <scope>NUCLEOTIDE SEQUENCE [LARGE SCALE GENOMIC DNA]</scope>
    <source>
        <strain evidence="2 3">CBS 40295</strain>
    </source>
</reference>
<proteinExistence type="predicted"/>
<name>A0A0D1ZR93_EXOME</name>
<sequence>MRFSTILTTAVALLLAPTALADPPSGASWGSETTITITSSYETTLTVTKTLTWANVTLTSTISSPHNATTIAVSTTGPAKTTGSSVPTTTTPLIAAATGAANNNQVNLAMAGIAGAAVMVLGSL</sequence>
<gene>
    <name evidence="2" type="ORF">PV10_08885</name>
</gene>
<dbReference type="GeneID" id="27326730"/>
<keyword evidence="3" id="KW-1185">Reference proteome</keyword>
<feature type="signal peptide" evidence="1">
    <location>
        <begin position="1"/>
        <end position="21"/>
    </location>
</feature>
<protein>
    <recommendedName>
        <fullName evidence="4">GPI anchored protein</fullName>
    </recommendedName>
</protein>
<keyword evidence="1" id="KW-0732">Signal</keyword>
<dbReference type="RefSeq" id="XP_016220882.1">
    <property type="nucleotide sequence ID" value="XM_016373971.1"/>
</dbReference>